<reference evidence="1" key="1">
    <citation type="journal article" date="2015" name="Nature">
        <title>Complex archaea that bridge the gap between prokaryotes and eukaryotes.</title>
        <authorList>
            <person name="Spang A."/>
            <person name="Saw J.H."/>
            <person name="Jorgensen S.L."/>
            <person name="Zaremba-Niedzwiedzka K."/>
            <person name="Martijn J."/>
            <person name="Lind A.E."/>
            <person name="van Eijk R."/>
            <person name="Schleper C."/>
            <person name="Guy L."/>
            <person name="Ettema T.J."/>
        </authorList>
    </citation>
    <scope>NUCLEOTIDE SEQUENCE</scope>
</reference>
<comment type="caution">
    <text evidence="1">The sequence shown here is derived from an EMBL/GenBank/DDBJ whole genome shotgun (WGS) entry which is preliminary data.</text>
</comment>
<dbReference type="AlphaFoldDB" id="A0A0F9SPS2"/>
<evidence type="ECO:0000313" key="1">
    <source>
        <dbReference type="EMBL" id="KKN68929.1"/>
    </source>
</evidence>
<dbReference type="InterPro" id="IPR000801">
    <property type="entry name" value="Esterase-like"/>
</dbReference>
<protein>
    <submittedName>
        <fullName evidence="1">Uncharacterized protein</fullName>
    </submittedName>
</protein>
<sequence>MTTLLRELRVGLECVQLKLSPVYYGTGIPRGDGAPVVLIPGALASDCATLEMRLWLGRMGYRAYKSGVGRMIDCPDIMRDKLLETIDRAYQDTGHSVTLIGHSLGGLIARGAALKRPTKVASVIMLASPFRRLDAHPLVMKLIGLVHGRKLQRHLRRTENSCTRCFKSAMAKSIHPVDTACIYTKTDSVVDWQDCVMDDESLNYEVIGTHIGLVVNRQVYRVIAGLLARTAR</sequence>
<dbReference type="Gene3D" id="3.40.50.1820">
    <property type="entry name" value="alpha/beta hydrolase"/>
    <property type="match status" value="1"/>
</dbReference>
<proteinExistence type="predicted"/>
<dbReference type="EMBL" id="LAZR01000436">
    <property type="protein sequence ID" value="KKN68929.1"/>
    <property type="molecule type" value="Genomic_DNA"/>
</dbReference>
<gene>
    <name evidence="1" type="ORF">LCGC14_0445860</name>
</gene>
<accession>A0A0F9SPS2</accession>
<name>A0A0F9SPS2_9ZZZZ</name>
<dbReference type="InterPro" id="IPR029058">
    <property type="entry name" value="AB_hydrolase_fold"/>
</dbReference>
<dbReference type="SUPFAM" id="SSF53474">
    <property type="entry name" value="alpha/beta-Hydrolases"/>
    <property type="match status" value="1"/>
</dbReference>
<organism evidence="1">
    <name type="scientific">marine sediment metagenome</name>
    <dbReference type="NCBI Taxonomy" id="412755"/>
    <lineage>
        <taxon>unclassified sequences</taxon>
        <taxon>metagenomes</taxon>
        <taxon>ecological metagenomes</taxon>
    </lineage>
</organism>
<dbReference type="Pfam" id="PF00756">
    <property type="entry name" value="Esterase"/>
    <property type="match status" value="1"/>
</dbReference>